<dbReference type="GO" id="GO:0005509">
    <property type="term" value="F:calcium ion binding"/>
    <property type="evidence" value="ECO:0007669"/>
    <property type="project" value="TreeGrafter"/>
</dbReference>
<dbReference type="Gene3D" id="2.120.10.30">
    <property type="entry name" value="TolB, C-terminal domain"/>
    <property type="match status" value="1"/>
</dbReference>
<proteinExistence type="inferred from homology"/>
<evidence type="ECO:0000256" key="3">
    <source>
        <dbReference type="PIRSR" id="PIRSR605511-2"/>
    </source>
</evidence>
<evidence type="ECO:0000313" key="6">
    <source>
        <dbReference type="Proteomes" id="UP000654108"/>
    </source>
</evidence>
<dbReference type="Proteomes" id="UP000654108">
    <property type="component" value="Unassembled WGS sequence"/>
</dbReference>
<feature type="binding site" evidence="3">
    <location>
        <position position="20"/>
    </location>
    <ligand>
        <name>a divalent metal cation</name>
        <dbReference type="ChEBI" id="CHEBI:60240"/>
    </ligand>
</feature>
<evidence type="ECO:0000256" key="2">
    <source>
        <dbReference type="PIRSR" id="PIRSR605511-1"/>
    </source>
</evidence>
<feature type="domain" description="SMP-30/Gluconolactonase/LRE-like region" evidence="4">
    <location>
        <begin position="18"/>
        <end position="260"/>
    </location>
</feature>
<dbReference type="PANTHER" id="PTHR10907">
    <property type="entry name" value="REGUCALCIN"/>
    <property type="match status" value="1"/>
</dbReference>
<keyword evidence="3" id="KW-0862">Zinc</keyword>
<feature type="binding site" evidence="3">
    <location>
        <position position="151"/>
    </location>
    <ligand>
        <name>a divalent metal cation</name>
        <dbReference type="ChEBI" id="CHEBI:60240"/>
    </ligand>
</feature>
<dbReference type="InterPro" id="IPR011042">
    <property type="entry name" value="6-blade_b-propeller_TolB-like"/>
</dbReference>
<dbReference type="GO" id="GO:0019853">
    <property type="term" value="P:L-ascorbic acid biosynthetic process"/>
    <property type="evidence" value="ECO:0007669"/>
    <property type="project" value="TreeGrafter"/>
</dbReference>
<dbReference type="InterPro" id="IPR013658">
    <property type="entry name" value="SGL"/>
</dbReference>
<dbReference type="AlphaFoldDB" id="A0A927FRI5"/>
<dbReference type="EMBL" id="JACYFU010000001">
    <property type="protein sequence ID" value="MBD8064122.1"/>
    <property type="molecule type" value="Genomic_DNA"/>
</dbReference>
<dbReference type="InterPro" id="IPR005511">
    <property type="entry name" value="SMP-30"/>
</dbReference>
<comment type="caution">
    <text evidence="5">The sequence shown here is derived from an EMBL/GenBank/DDBJ whole genome shotgun (WGS) entry which is preliminary data.</text>
</comment>
<dbReference type="RefSeq" id="WP_191772237.1">
    <property type="nucleotide sequence ID" value="NZ_JACYFU010000001.1"/>
</dbReference>
<sequence>MTNTATPVQFLLQERFGVGESPVWDAGTQTLYWCDIPAGLIHAIHLATRQRRHWSFGESVASFGLALNGQLVVALQRTVILFDPLSEGRRLVATIALPKPGMRLNDGKVGPDGAFYVGSMDPDGAPAEGALYRVGADGAATELAGGFETSNGLAWTADGTTLFHSDSRGDMFIDRWTFDRRNGTIGNRRRLREHDEANGRADGGAFDIAGTYWSAAPSRRRLNQIHLDGTLTGWVDLPLLRPTMPCFGGPDMRTIFVTSLDSGLAEDGRDGIVMLRSPVPGVPVAIFGSATAAD</sequence>
<feature type="binding site" evidence="3">
    <location>
        <position position="105"/>
    </location>
    <ligand>
        <name>substrate</name>
    </ligand>
</feature>
<evidence type="ECO:0000259" key="4">
    <source>
        <dbReference type="Pfam" id="PF08450"/>
    </source>
</evidence>
<comment type="similarity">
    <text evidence="1">Belongs to the SMP-30/CGR1 family.</text>
</comment>
<dbReference type="Pfam" id="PF08450">
    <property type="entry name" value="SGL"/>
    <property type="match status" value="1"/>
</dbReference>
<protein>
    <submittedName>
        <fullName evidence="5">SMP-30/gluconolactonase/LRE family protein</fullName>
    </submittedName>
</protein>
<comment type="cofactor">
    <cofactor evidence="3">
        <name>Zn(2+)</name>
        <dbReference type="ChEBI" id="CHEBI:29105"/>
    </cofactor>
    <text evidence="3">Binds 1 divalent metal cation per subunit.</text>
</comment>
<accession>A0A927FRI5</accession>
<name>A0A927FRI5_9HYPH</name>
<reference evidence="5" key="1">
    <citation type="submission" date="2020-09" db="EMBL/GenBank/DDBJ databases">
        <title>Genome seq and assembly of Devosia sp.</title>
        <authorList>
            <person name="Chhetri G."/>
        </authorList>
    </citation>
    <scope>NUCLEOTIDE SEQUENCE</scope>
    <source>
        <strain evidence="5">PTR5</strain>
    </source>
</reference>
<dbReference type="SUPFAM" id="SSF63829">
    <property type="entry name" value="Calcium-dependent phosphotriesterase"/>
    <property type="match status" value="1"/>
</dbReference>
<keyword evidence="3" id="KW-0479">Metal-binding</keyword>
<dbReference type="PANTHER" id="PTHR10907:SF47">
    <property type="entry name" value="REGUCALCIN"/>
    <property type="match status" value="1"/>
</dbReference>
<feature type="active site" description="Proton donor/acceptor" evidence="2">
    <location>
        <position position="202"/>
    </location>
</feature>
<organism evidence="5 6">
    <name type="scientific">Devosia oryzisoli</name>
    <dbReference type="NCBI Taxonomy" id="2774138"/>
    <lineage>
        <taxon>Bacteria</taxon>
        <taxon>Pseudomonadati</taxon>
        <taxon>Pseudomonadota</taxon>
        <taxon>Alphaproteobacteria</taxon>
        <taxon>Hyphomicrobiales</taxon>
        <taxon>Devosiaceae</taxon>
        <taxon>Devosia</taxon>
    </lineage>
</organism>
<feature type="binding site" evidence="3">
    <location>
        <position position="103"/>
    </location>
    <ligand>
        <name>substrate</name>
    </ligand>
</feature>
<dbReference type="PRINTS" id="PR01790">
    <property type="entry name" value="SMP30FAMILY"/>
</dbReference>
<gene>
    <name evidence="5" type="ORF">IC608_01350</name>
</gene>
<evidence type="ECO:0000256" key="1">
    <source>
        <dbReference type="ARBA" id="ARBA00008853"/>
    </source>
</evidence>
<feature type="binding site" evidence="3">
    <location>
        <position position="123"/>
    </location>
    <ligand>
        <name>substrate</name>
    </ligand>
</feature>
<dbReference type="GO" id="GO:0004341">
    <property type="term" value="F:gluconolactonase activity"/>
    <property type="evidence" value="ECO:0007669"/>
    <property type="project" value="TreeGrafter"/>
</dbReference>
<evidence type="ECO:0000313" key="5">
    <source>
        <dbReference type="EMBL" id="MBD8064122.1"/>
    </source>
</evidence>
<feature type="binding site" evidence="3">
    <location>
        <position position="202"/>
    </location>
    <ligand>
        <name>a divalent metal cation</name>
        <dbReference type="ChEBI" id="CHEBI:60240"/>
    </ligand>
</feature>
<keyword evidence="6" id="KW-1185">Reference proteome</keyword>